<dbReference type="GO" id="GO:0060320">
    <property type="term" value="P:rejection of self pollen"/>
    <property type="evidence" value="ECO:0007669"/>
    <property type="project" value="UniProtKB-KW"/>
</dbReference>
<evidence type="ECO:0000256" key="5">
    <source>
        <dbReference type="ARBA" id="ARBA00022729"/>
    </source>
</evidence>
<evidence type="ECO:0000256" key="1">
    <source>
        <dbReference type="ARBA" id="ARBA00004613"/>
    </source>
</evidence>
<keyword evidence="8" id="KW-1185">Reference proteome</keyword>
<gene>
    <name evidence="7" type="ORF">LTRI10_LOCUS6318</name>
</gene>
<evidence type="ECO:0000256" key="3">
    <source>
        <dbReference type="ARBA" id="ARBA00022471"/>
    </source>
</evidence>
<dbReference type="EMBL" id="OZ034814">
    <property type="protein sequence ID" value="CAL1358792.1"/>
    <property type="molecule type" value="Genomic_DNA"/>
</dbReference>
<keyword evidence="3 6" id="KW-0713">Self-incompatibility</keyword>
<comment type="similarity">
    <text evidence="2 6">Belongs to the plant self-incompatibility (S1) protein family.</text>
</comment>
<evidence type="ECO:0000256" key="6">
    <source>
        <dbReference type="RuleBase" id="RU367044"/>
    </source>
</evidence>
<evidence type="ECO:0000256" key="2">
    <source>
        <dbReference type="ARBA" id="ARBA00005581"/>
    </source>
</evidence>
<dbReference type="Pfam" id="PF05938">
    <property type="entry name" value="Self-incomp_S1"/>
    <property type="match status" value="1"/>
</dbReference>
<comment type="subcellular location">
    <subcellularLocation>
        <location evidence="1 6">Secreted</location>
    </subcellularLocation>
</comment>
<name>A0AAV2CQU2_9ROSI</name>
<keyword evidence="4 6" id="KW-0964">Secreted</keyword>
<dbReference type="Proteomes" id="UP001497516">
    <property type="component" value="Chromosome 10"/>
</dbReference>
<feature type="chain" id="PRO_5043089930" description="S-protein homolog" evidence="6">
    <location>
        <begin position="22"/>
        <end position="128"/>
    </location>
</feature>
<feature type="signal peptide" evidence="6">
    <location>
        <begin position="1"/>
        <end position="21"/>
    </location>
</feature>
<dbReference type="InterPro" id="IPR010264">
    <property type="entry name" value="Self-incomp_S1"/>
</dbReference>
<accession>A0AAV2CQU2</accession>
<organism evidence="7 8">
    <name type="scientific">Linum trigynum</name>
    <dbReference type="NCBI Taxonomy" id="586398"/>
    <lineage>
        <taxon>Eukaryota</taxon>
        <taxon>Viridiplantae</taxon>
        <taxon>Streptophyta</taxon>
        <taxon>Embryophyta</taxon>
        <taxon>Tracheophyta</taxon>
        <taxon>Spermatophyta</taxon>
        <taxon>Magnoliopsida</taxon>
        <taxon>eudicotyledons</taxon>
        <taxon>Gunneridae</taxon>
        <taxon>Pentapetalae</taxon>
        <taxon>rosids</taxon>
        <taxon>fabids</taxon>
        <taxon>Malpighiales</taxon>
        <taxon>Linaceae</taxon>
        <taxon>Linum</taxon>
    </lineage>
</organism>
<dbReference type="AlphaFoldDB" id="A0AAV2CQU2"/>
<sequence length="128" mass="14469">MVINKALLAAVTLATIMIIMARPSAQASVYITNHLSKRILIVHCRSKDDDLGAHAVAVGATIHWSFGPNMFGRTLFWCKLAVEDKRIHFVAYEKRIRTYGNWFVCDDGVYGTPNHRPAFLKAAWKQRP</sequence>
<dbReference type="PANTHER" id="PTHR31232">
    <property type="match status" value="1"/>
</dbReference>
<protein>
    <recommendedName>
        <fullName evidence="6">S-protein homolog</fullName>
    </recommendedName>
</protein>
<reference evidence="7 8" key="1">
    <citation type="submission" date="2024-04" db="EMBL/GenBank/DDBJ databases">
        <authorList>
            <person name="Fracassetti M."/>
        </authorList>
    </citation>
    <scope>NUCLEOTIDE SEQUENCE [LARGE SCALE GENOMIC DNA]</scope>
</reference>
<dbReference type="GO" id="GO:0005576">
    <property type="term" value="C:extracellular region"/>
    <property type="evidence" value="ECO:0007669"/>
    <property type="project" value="UniProtKB-SubCell"/>
</dbReference>
<evidence type="ECO:0000256" key="4">
    <source>
        <dbReference type="ARBA" id="ARBA00022525"/>
    </source>
</evidence>
<evidence type="ECO:0000313" key="8">
    <source>
        <dbReference type="Proteomes" id="UP001497516"/>
    </source>
</evidence>
<proteinExistence type="inferred from homology"/>
<evidence type="ECO:0000313" key="7">
    <source>
        <dbReference type="EMBL" id="CAL1358792.1"/>
    </source>
</evidence>
<keyword evidence="5 6" id="KW-0732">Signal</keyword>
<dbReference type="PANTHER" id="PTHR31232:SF18">
    <property type="entry name" value="S-PROTEIN HOMOLOG"/>
    <property type="match status" value="1"/>
</dbReference>